<name>A0A0A9E045_ARUDO</name>
<evidence type="ECO:0000256" key="1">
    <source>
        <dbReference type="SAM" id="MobiDB-lite"/>
    </source>
</evidence>
<sequence>MPPPLPTSPPPLAMRGRRLRPSPPHCLPFPNPTARPLDLLGSKKKKIAIVPRVLRAVPGSPPPLPHPLLHPHRGRCQGPPSCLLACSLHRQLLASSASSPPQSTKRKMAA</sequence>
<reference evidence="2" key="2">
    <citation type="journal article" date="2015" name="Data Brief">
        <title>Shoot transcriptome of the giant reed, Arundo donax.</title>
        <authorList>
            <person name="Barrero R.A."/>
            <person name="Guerrero F.D."/>
            <person name="Moolhuijzen P."/>
            <person name="Goolsby J.A."/>
            <person name="Tidwell J."/>
            <person name="Bellgard S.E."/>
            <person name="Bellgard M.I."/>
        </authorList>
    </citation>
    <scope>NUCLEOTIDE SEQUENCE</scope>
    <source>
        <tissue evidence="2">Shoot tissue taken approximately 20 cm above the soil surface</tissue>
    </source>
</reference>
<proteinExistence type="predicted"/>
<evidence type="ECO:0000313" key="2">
    <source>
        <dbReference type="EMBL" id="JAD91295.1"/>
    </source>
</evidence>
<dbReference type="AlphaFoldDB" id="A0A0A9E045"/>
<reference evidence="2" key="1">
    <citation type="submission" date="2014-09" db="EMBL/GenBank/DDBJ databases">
        <authorList>
            <person name="Magalhaes I.L.F."/>
            <person name="Oliveira U."/>
            <person name="Santos F.R."/>
            <person name="Vidigal T.H.D.A."/>
            <person name="Brescovit A.D."/>
            <person name="Santos A.J."/>
        </authorList>
    </citation>
    <scope>NUCLEOTIDE SEQUENCE</scope>
    <source>
        <tissue evidence="2">Shoot tissue taken approximately 20 cm above the soil surface</tissue>
    </source>
</reference>
<feature type="compositionally biased region" description="Pro residues" evidence="1">
    <location>
        <begin position="21"/>
        <end position="31"/>
    </location>
</feature>
<organism evidence="2">
    <name type="scientific">Arundo donax</name>
    <name type="common">Giant reed</name>
    <name type="synonym">Donax arundinaceus</name>
    <dbReference type="NCBI Taxonomy" id="35708"/>
    <lineage>
        <taxon>Eukaryota</taxon>
        <taxon>Viridiplantae</taxon>
        <taxon>Streptophyta</taxon>
        <taxon>Embryophyta</taxon>
        <taxon>Tracheophyta</taxon>
        <taxon>Spermatophyta</taxon>
        <taxon>Magnoliopsida</taxon>
        <taxon>Liliopsida</taxon>
        <taxon>Poales</taxon>
        <taxon>Poaceae</taxon>
        <taxon>PACMAD clade</taxon>
        <taxon>Arundinoideae</taxon>
        <taxon>Arundineae</taxon>
        <taxon>Arundo</taxon>
    </lineage>
</organism>
<protein>
    <submittedName>
        <fullName evidence="2">Uncharacterized protein</fullName>
    </submittedName>
</protein>
<accession>A0A0A9E045</accession>
<dbReference type="EMBL" id="GBRH01206600">
    <property type="protein sequence ID" value="JAD91295.1"/>
    <property type="molecule type" value="Transcribed_RNA"/>
</dbReference>
<feature type="compositionally biased region" description="Pro residues" evidence="1">
    <location>
        <begin position="1"/>
        <end position="12"/>
    </location>
</feature>
<feature type="region of interest" description="Disordered" evidence="1">
    <location>
        <begin position="1"/>
        <end position="31"/>
    </location>
</feature>